<keyword evidence="1" id="KW-0472">Membrane</keyword>
<sequence>MNKKKINMVVAIMVTITILTVGVIRITQIKNNYQANKLTLESCVDNGGTAVVGQKYFWSLTSAACEEN</sequence>
<reference evidence="2" key="1">
    <citation type="submission" date="2023-05" db="EMBL/GenBank/DDBJ databases">
        <title>Comparative genomics of Bacillaceae isolates and their secondary metabolite potential.</title>
        <authorList>
            <person name="Song L."/>
            <person name="Nielsen L.J."/>
            <person name="Mohite O."/>
            <person name="Xu X."/>
            <person name="Weber T."/>
            <person name="Kovacs A.T."/>
        </authorList>
    </citation>
    <scope>NUCLEOTIDE SEQUENCE</scope>
    <source>
        <strain evidence="2">XLM17</strain>
    </source>
</reference>
<evidence type="ECO:0000313" key="3">
    <source>
        <dbReference type="Proteomes" id="UP001178288"/>
    </source>
</evidence>
<dbReference type="KEGG" id="nnv:QNH39_04650"/>
<dbReference type="RefSeq" id="WP_066083109.1">
    <property type="nucleotide sequence ID" value="NZ_CP126114.1"/>
</dbReference>
<name>A0AA95MTP8_9BACI</name>
<keyword evidence="1" id="KW-1133">Transmembrane helix</keyword>
<protein>
    <submittedName>
        <fullName evidence="2">Uncharacterized protein</fullName>
    </submittedName>
</protein>
<evidence type="ECO:0000313" key="2">
    <source>
        <dbReference type="EMBL" id="WHY87156.1"/>
    </source>
</evidence>
<gene>
    <name evidence="2" type="ORF">QNH39_04650</name>
</gene>
<dbReference type="Proteomes" id="UP001178288">
    <property type="component" value="Chromosome"/>
</dbReference>
<organism evidence="2 3">
    <name type="scientific">Neobacillus novalis</name>
    <dbReference type="NCBI Taxonomy" id="220687"/>
    <lineage>
        <taxon>Bacteria</taxon>
        <taxon>Bacillati</taxon>
        <taxon>Bacillota</taxon>
        <taxon>Bacilli</taxon>
        <taxon>Bacillales</taxon>
        <taxon>Bacillaceae</taxon>
        <taxon>Neobacillus</taxon>
    </lineage>
</organism>
<keyword evidence="1" id="KW-0812">Transmembrane</keyword>
<feature type="transmembrane region" description="Helical" evidence="1">
    <location>
        <begin position="6"/>
        <end position="27"/>
    </location>
</feature>
<accession>A0AA95MTP8</accession>
<dbReference type="EMBL" id="CP126114">
    <property type="protein sequence ID" value="WHY87156.1"/>
    <property type="molecule type" value="Genomic_DNA"/>
</dbReference>
<dbReference type="AlphaFoldDB" id="A0AA95MTP8"/>
<keyword evidence="3" id="KW-1185">Reference proteome</keyword>
<evidence type="ECO:0000256" key="1">
    <source>
        <dbReference type="SAM" id="Phobius"/>
    </source>
</evidence>
<proteinExistence type="predicted"/>